<reference evidence="2" key="1">
    <citation type="submission" date="2017-02" db="EMBL/GenBank/DDBJ databases">
        <authorList>
            <person name="Varghese N."/>
            <person name="Submissions S."/>
        </authorList>
    </citation>
    <scope>NUCLEOTIDE SEQUENCE [LARGE SCALE GENOMIC DNA]</scope>
    <source>
        <strain evidence="2">UM2</strain>
    </source>
</reference>
<protein>
    <submittedName>
        <fullName evidence="1">Phytoene synthase</fullName>
    </submittedName>
</protein>
<dbReference type="Proteomes" id="UP000189818">
    <property type="component" value="Unassembled WGS sequence"/>
</dbReference>
<keyword evidence="2" id="KW-1185">Reference proteome</keyword>
<accession>A0A1T5BYF1</accession>
<gene>
    <name evidence="1" type="ORF">SAMN06295920_103385</name>
</gene>
<dbReference type="AlphaFoldDB" id="A0A1T5BYF1"/>
<proteinExistence type="predicted"/>
<sequence>MGAIVAAAREPAIGAMRLIWWRDALIRLDEPDIPVAAEPLLAAAAQELLPAGLSGGSISAIEEGWAALLEEEVPGEAQVIAHGEGRGGTLFALSAALLGTVPEDVGRAGEGWALADLGHRLRDPQARRFARAAAAERLGEVAIGSWPAALRPLGLLVLLARTDAAMPTERQRRQGSPKRMLRALAYRLTGR</sequence>
<dbReference type="STRING" id="439228.SAMN06295920_103385"/>
<evidence type="ECO:0000313" key="2">
    <source>
        <dbReference type="Proteomes" id="UP000189818"/>
    </source>
</evidence>
<name>A0A1T5BYF1_9SPHN</name>
<evidence type="ECO:0000313" key="1">
    <source>
        <dbReference type="EMBL" id="SKB52129.1"/>
    </source>
</evidence>
<dbReference type="EMBL" id="FUYM01000003">
    <property type="protein sequence ID" value="SKB52129.1"/>
    <property type="molecule type" value="Genomic_DNA"/>
</dbReference>
<organism evidence="1 2">
    <name type="scientific">Rhizorhabdus histidinilytica</name>
    <dbReference type="NCBI Taxonomy" id="439228"/>
    <lineage>
        <taxon>Bacteria</taxon>
        <taxon>Pseudomonadati</taxon>
        <taxon>Pseudomonadota</taxon>
        <taxon>Alphaproteobacteria</taxon>
        <taxon>Sphingomonadales</taxon>
        <taxon>Sphingomonadaceae</taxon>
        <taxon>Rhizorhabdus</taxon>
    </lineage>
</organism>